<dbReference type="EMBL" id="HE575324">
    <property type="protein sequence ID" value="CCC94702.1"/>
    <property type="molecule type" value="Genomic_DNA"/>
</dbReference>
<organism evidence="1">
    <name type="scientific">Trypanosoma congolense (strain IL3000)</name>
    <dbReference type="NCBI Taxonomy" id="1068625"/>
    <lineage>
        <taxon>Eukaryota</taxon>
        <taxon>Discoba</taxon>
        <taxon>Euglenozoa</taxon>
        <taxon>Kinetoplastea</taxon>
        <taxon>Metakinetoplastina</taxon>
        <taxon>Trypanosomatida</taxon>
        <taxon>Trypanosomatidae</taxon>
        <taxon>Trypanosoma</taxon>
        <taxon>Nannomonas</taxon>
    </lineage>
</organism>
<accession>G0UZ83</accession>
<dbReference type="AlphaFoldDB" id="G0UZ83"/>
<gene>
    <name evidence="1" type="ORF">TCIL3000_11_840</name>
</gene>
<name>G0UZ83_TRYCI</name>
<reference evidence="1" key="1">
    <citation type="journal article" date="2012" name="Proc. Natl. Acad. Sci. U.S.A.">
        <title>Antigenic diversity is generated by distinct evolutionary mechanisms in African trypanosome species.</title>
        <authorList>
            <person name="Jackson A.P."/>
            <person name="Berry A."/>
            <person name="Aslett M."/>
            <person name="Allison H.C."/>
            <person name="Burton P."/>
            <person name="Vavrova-Anderson J."/>
            <person name="Brown R."/>
            <person name="Browne H."/>
            <person name="Corton N."/>
            <person name="Hauser H."/>
            <person name="Gamble J."/>
            <person name="Gilderthorp R."/>
            <person name="Marcello L."/>
            <person name="McQuillan J."/>
            <person name="Otto T.D."/>
            <person name="Quail M.A."/>
            <person name="Sanders M.J."/>
            <person name="van Tonder A."/>
            <person name="Ginger M.L."/>
            <person name="Field M.C."/>
            <person name="Barry J.D."/>
            <person name="Hertz-Fowler C."/>
            <person name="Berriman M."/>
        </authorList>
    </citation>
    <scope>NUCLEOTIDE SEQUENCE</scope>
    <source>
        <strain evidence="1">IL3000</strain>
    </source>
</reference>
<proteinExistence type="predicted"/>
<evidence type="ECO:0000313" key="1">
    <source>
        <dbReference type="EMBL" id="CCC94702.1"/>
    </source>
</evidence>
<dbReference type="VEuPathDB" id="TriTrypDB:TcIL3000.11.840"/>
<protein>
    <submittedName>
        <fullName evidence="1">Uncharacterized protein TCIL3000_11_840</fullName>
    </submittedName>
</protein>
<sequence>MRMGLHLRCLRKELSTTAFTTTEVLRKVFCPTTHPSELASLAEAATDVVPQLGLPQTVAVVKLFSQHGVRHEPLMIGCFWKIFKSALPIESYEGDGGLMQSFAACTAAAFHTMCSQGFVHDPQLLAVGLGRCTECAAHMTFPSVVDVYQAMKDYDRKFFSLAEVGLHSESVNEQRRPEERDDDSPTLFSSQPNLVDVLCGELESRLVAIGREAHAQSAHDLERLLKSLAVVGVSSGSAMVALCELVKPMAICAELLLSMLTSVHTIHARVVDVLDHAGDELDIEAERTELVKLLTDKLLHEGGTSLFRNCNWKLVLDYRKLFEKHPALSEDAPELWDAVRTVRVSHKYAVGSNGERHRLGGELFKNRYAVKVKPITTSAAEVERFVPPQFKTWRGPAVHNNRHKTPKTPRRVAFGVQKISRDYLKKKRRKFTPSVW</sequence>